<accession>A0A1U8Q8J5</accession>
<dbReference type="RefSeq" id="XP_019054405.1">
    <property type="nucleotide sequence ID" value="XM_019198860.1"/>
</dbReference>
<dbReference type="KEGG" id="nnu:109115167"/>
<dbReference type="SUPFAM" id="SSF56672">
    <property type="entry name" value="DNA/RNA polymerases"/>
    <property type="match status" value="1"/>
</dbReference>
<evidence type="ECO:0000313" key="3">
    <source>
        <dbReference type="RefSeq" id="XP_019054405.1"/>
    </source>
</evidence>
<evidence type="ECO:0000259" key="1">
    <source>
        <dbReference type="Pfam" id="PF07727"/>
    </source>
</evidence>
<sequence length="273" mass="31554">MVTVRTFLAVAAARNWEFHQMDVHNAFLHGDLHEEVYMRMPPGIFLSQRKYALDIISEVRLLGAKPVPFPLEQNHNLALTDGPFLSNPKQYRRLVERLIYLSATRLELSYCVHVLFQFMQQLQERHWEATLRVVRYLKGNPGQGILLRSNCDLQLYAWCNSDWASFLLSRRSLSGWFIMLGKSSISWKIKKQHTVARSSVKAEYRSIATATCELKWLKGLLLALGDEIQNCCIRPAYVSTTIKLTDIFTKALGHREFEYFLCKLGIHNLHAPT</sequence>
<organism evidence="2 3">
    <name type="scientific">Nelumbo nucifera</name>
    <name type="common">Sacred lotus</name>
    <dbReference type="NCBI Taxonomy" id="4432"/>
    <lineage>
        <taxon>Eukaryota</taxon>
        <taxon>Viridiplantae</taxon>
        <taxon>Streptophyta</taxon>
        <taxon>Embryophyta</taxon>
        <taxon>Tracheophyta</taxon>
        <taxon>Spermatophyta</taxon>
        <taxon>Magnoliopsida</taxon>
        <taxon>Proteales</taxon>
        <taxon>Nelumbonaceae</taxon>
        <taxon>Nelumbo</taxon>
    </lineage>
</organism>
<dbReference type="PANTHER" id="PTHR11439">
    <property type="entry name" value="GAG-POL-RELATED RETROTRANSPOSON"/>
    <property type="match status" value="1"/>
</dbReference>
<dbReference type="CDD" id="cd09272">
    <property type="entry name" value="RNase_HI_RT_Ty1"/>
    <property type="match status" value="1"/>
</dbReference>
<dbReference type="InterPro" id="IPR013103">
    <property type="entry name" value="RVT_2"/>
</dbReference>
<evidence type="ECO:0000313" key="2">
    <source>
        <dbReference type="Proteomes" id="UP000189703"/>
    </source>
</evidence>
<dbReference type="InterPro" id="IPR043502">
    <property type="entry name" value="DNA/RNA_pol_sf"/>
</dbReference>
<feature type="domain" description="Reverse transcriptase Ty1/copia-type" evidence="1">
    <location>
        <begin position="3"/>
        <end position="46"/>
    </location>
</feature>
<dbReference type="AlphaFoldDB" id="A0A1U8Q8J5"/>
<reference evidence="3" key="1">
    <citation type="submission" date="2025-08" db="UniProtKB">
        <authorList>
            <consortium name="RefSeq"/>
        </authorList>
    </citation>
    <scope>IDENTIFICATION</scope>
</reference>
<name>A0A1U8Q8J5_NELNU</name>
<dbReference type="Pfam" id="PF07727">
    <property type="entry name" value="RVT_2"/>
    <property type="match status" value="1"/>
</dbReference>
<gene>
    <name evidence="3" type="primary">LOC109115167</name>
</gene>
<dbReference type="OrthoDB" id="412581at2759"/>
<protein>
    <submittedName>
        <fullName evidence="3">Uncharacterized protein LOC109115167</fullName>
    </submittedName>
</protein>
<dbReference type="Proteomes" id="UP000189703">
    <property type="component" value="Unplaced"/>
</dbReference>
<dbReference type="InParanoid" id="A0A1U8Q8J5"/>
<dbReference type="STRING" id="4432.A0A1U8Q8J5"/>
<proteinExistence type="predicted"/>
<dbReference type="GeneID" id="109115167"/>
<keyword evidence="2" id="KW-1185">Reference proteome</keyword>
<dbReference type="PANTHER" id="PTHR11439:SF511">
    <property type="match status" value="1"/>
</dbReference>